<feature type="compositionally biased region" description="Basic and acidic residues" evidence="2">
    <location>
        <begin position="803"/>
        <end position="813"/>
    </location>
</feature>
<feature type="compositionally biased region" description="Basic and acidic residues" evidence="2">
    <location>
        <begin position="451"/>
        <end position="466"/>
    </location>
</feature>
<feature type="region of interest" description="Disordered" evidence="2">
    <location>
        <begin position="342"/>
        <end position="502"/>
    </location>
</feature>
<dbReference type="Proteomes" id="UP001470230">
    <property type="component" value="Unassembled WGS sequence"/>
</dbReference>
<feature type="compositionally biased region" description="Acidic residues" evidence="2">
    <location>
        <begin position="716"/>
        <end position="728"/>
    </location>
</feature>
<feature type="compositionally biased region" description="Polar residues" evidence="2">
    <location>
        <begin position="567"/>
        <end position="577"/>
    </location>
</feature>
<feature type="compositionally biased region" description="Polar residues" evidence="2">
    <location>
        <begin position="489"/>
        <end position="502"/>
    </location>
</feature>
<evidence type="ECO:0000313" key="4">
    <source>
        <dbReference type="Proteomes" id="UP001470230"/>
    </source>
</evidence>
<feature type="region of interest" description="Disordered" evidence="2">
    <location>
        <begin position="1"/>
        <end position="76"/>
    </location>
</feature>
<feature type="compositionally biased region" description="Low complexity" evidence="2">
    <location>
        <begin position="360"/>
        <end position="386"/>
    </location>
</feature>
<feature type="region of interest" description="Disordered" evidence="2">
    <location>
        <begin position="527"/>
        <end position="813"/>
    </location>
</feature>
<sequence>MRKSSHSSGDRGGKQTQEDTQNQENQCNKKTVRQHTKNSNTRLKSCIVVSKKEKENKKGKKSRTTNDKSNIRMKSIDTGPNQKFYFTELPLVQQKNMLKNEVDDLYDKVCFLRDELRYRQEQVYYQKLKMKRSEDKIIRKACLDSELSAEIVRLRFQSQELSDQEYEIKELISQRNISDLRAELFDHKTELRRLQKDSLVYNEKISQAQSLLDDYTSTEYHKQMEVIVNRYDELKQKLKEKVNEHHQLKEELAQLRKSIVIEENNKKRSQTESSNEIAQLYKHLNELKDKKDNLILKLEKQRNSFEDEMQSMSSTSPSNSKQSQKKKILNELATIDMMISSASKKKAEKKAKRAVHPPETSSINSSRRSIHNRTSNSNGSNNNYEEMNSHANPRRKKMQQLSNKTKDPETSENDEEVTNYNNRDYSDKHINESEPDNNSNTNTDTPTDNSEYNKIDIKNNDSISKDDSEEDKNINVNSNEEQKLELEKSNSSISTVDNNGSQTNIINSISKDKMQSLSNIIETLGDKLNDTEHHSEKEDGEDLNMNSEEITKEEGEESIIFDKKQSTDQTQRPNQPNLDSSLRRLLDSENISNSKNSTFDEAEIDKKIAEFEKESQFENKEEDKEKESKTENESEKVKENEIKKSDLDSSIISQSSSAFNEDNLSNNNSTNDSIEKVDNKSEVHDDNNSENEQAINSNHNDEEEKEEDRDIGNKEENDDNFDNFDDDKSDNNGEGEITHTLALSENESDSDSNKLLKSSASPTQDNELSTEPKSDDDQNNNLDDKSSNDDDEPSDDMFGQLKFDGDGHNDDFW</sequence>
<evidence type="ECO:0008006" key="5">
    <source>
        <dbReference type="Google" id="ProtNLM"/>
    </source>
</evidence>
<feature type="compositionally biased region" description="Low complexity" evidence="2">
    <location>
        <begin position="310"/>
        <end position="322"/>
    </location>
</feature>
<feature type="compositionally biased region" description="Basic and acidic residues" evidence="2">
    <location>
        <begin position="527"/>
        <end position="537"/>
    </location>
</feature>
<feature type="coiled-coil region" evidence="1">
    <location>
        <begin position="154"/>
        <end position="197"/>
    </location>
</feature>
<evidence type="ECO:0000313" key="3">
    <source>
        <dbReference type="EMBL" id="KAK8858060.1"/>
    </source>
</evidence>
<feature type="compositionally biased region" description="Low complexity" evidence="2">
    <location>
        <begin position="648"/>
        <end position="672"/>
    </location>
</feature>
<evidence type="ECO:0000256" key="1">
    <source>
        <dbReference type="SAM" id="Coils"/>
    </source>
</evidence>
<feature type="compositionally biased region" description="Polar residues" evidence="2">
    <location>
        <begin position="589"/>
        <end position="599"/>
    </location>
</feature>
<evidence type="ECO:0000256" key="2">
    <source>
        <dbReference type="SAM" id="MobiDB-lite"/>
    </source>
</evidence>
<organism evidence="3 4">
    <name type="scientific">Tritrichomonas musculus</name>
    <dbReference type="NCBI Taxonomy" id="1915356"/>
    <lineage>
        <taxon>Eukaryota</taxon>
        <taxon>Metamonada</taxon>
        <taxon>Parabasalia</taxon>
        <taxon>Tritrichomonadida</taxon>
        <taxon>Tritrichomonadidae</taxon>
        <taxon>Tritrichomonas</taxon>
    </lineage>
</organism>
<feature type="compositionally biased region" description="Basic and acidic residues" evidence="2">
    <location>
        <begin position="673"/>
        <end position="687"/>
    </location>
</feature>
<proteinExistence type="predicted"/>
<feature type="region of interest" description="Disordered" evidence="2">
    <location>
        <begin position="305"/>
        <end position="326"/>
    </location>
</feature>
<dbReference type="EMBL" id="JAPFFF010000019">
    <property type="protein sequence ID" value="KAK8858060.1"/>
    <property type="molecule type" value="Genomic_DNA"/>
</dbReference>
<gene>
    <name evidence="3" type="ORF">M9Y10_013160</name>
</gene>
<protein>
    <recommendedName>
        <fullName evidence="5">Lebercilin domain-containing protein</fullName>
    </recommendedName>
</protein>
<feature type="compositionally biased region" description="Basic and acidic residues" evidence="2">
    <location>
        <begin position="604"/>
        <end position="647"/>
    </location>
</feature>
<comment type="caution">
    <text evidence="3">The sequence shown here is derived from an EMBL/GenBank/DDBJ whole genome shotgun (WGS) entry which is preliminary data.</text>
</comment>
<keyword evidence="4" id="KW-1185">Reference proteome</keyword>
<keyword evidence="1" id="KW-0175">Coiled coil</keyword>
<name>A0ABR2I6N0_9EUKA</name>
<feature type="compositionally biased region" description="Basic residues" evidence="2">
    <location>
        <begin position="343"/>
        <end position="355"/>
    </location>
</feature>
<feature type="compositionally biased region" description="Low complexity" evidence="2">
    <location>
        <begin position="436"/>
        <end position="450"/>
    </location>
</feature>
<accession>A0ABR2I6N0</accession>
<reference evidence="3 4" key="1">
    <citation type="submission" date="2024-04" db="EMBL/GenBank/DDBJ databases">
        <title>Tritrichomonas musculus Genome.</title>
        <authorList>
            <person name="Alves-Ferreira E."/>
            <person name="Grigg M."/>
            <person name="Lorenzi H."/>
            <person name="Galac M."/>
        </authorList>
    </citation>
    <scope>NUCLEOTIDE SEQUENCE [LARGE SCALE GENOMIC DNA]</scope>
    <source>
        <strain evidence="3 4">EAF2021</strain>
    </source>
</reference>
<feature type="compositionally biased region" description="Basic and acidic residues" evidence="2">
    <location>
        <begin position="770"/>
        <end position="788"/>
    </location>
</feature>
<feature type="compositionally biased region" description="Basic and acidic residues" evidence="2">
    <location>
        <begin position="8"/>
        <end position="17"/>
    </location>
</feature>